<evidence type="ECO:0000313" key="1">
    <source>
        <dbReference type="EMBL" id="GFS69365.1"/>
    </source>
</evidence>
<comment type="caution">
    <text evidence="1">The sequence shown here is derived from an EMBL/GenBank/DDBJ whole genome shotgun (WGS) entry which is preliminary data.</text>
</comment>
<dbReference type="Proteomes" id="UP000887013">
    <property type="component" value="Unassembled WGS sequence"/>
</dbReference>
<keyword evidence="2" id="KW-1185">Reference proteome</keyword>
<accession>A0A8X6T271</accession>
<name>A0A8X6T271_NEPPI</name>
<gene>
    <name evidence="1" type="ORF">NPIL_365301</name>
</gene>
<dbReference type="EMBL" id="BMAW01095245">
    <property type="protein sequence ID" value="GFS69365.1"/>
    <property type="molecule type" value="Genomic_DNA"/>
</dbReference>
<sequence length="151" mass="17770">MKSYSMVPLMYGCKMSSDVSQQINAPRNCSTVYFAKMPLTFRLNEQYLRRQCAYAKVGRYLRGIWTIIYQLENLKSEFKRGRNSLGNYERSELNVDPRTETTKDNIPKFQHMVSDDRRIKVRERAVATNMYKELICPILNQDLGMRKLSAH</sequence>
<reference evidence="1" key="1">
    <citation type="submission" date="2020-08" db="EMBL/GenBank/DDBJ databases">
        <title>Multicomponent nature underlies the extraordinary mechanical properties of spider dragline silk.</title>
        <authorList>
            <person name="Kono N."/>
            <person name="Nakamura H."/>
            <person name="Mori M."/>
            <person name="Yoshida Y."/>
            <person name="Ohtoshi R."/>
            <person name="Malay A.D."/>
            <person name="Moran D.A.P."/>
            <person name="Tomita M."/>
            <person name="Numata K."/>
            <person name="Arakawa K."/>
        </authorList>
    </citation>
    <scope>NUCLEOTIDE SEQUENCE</scope>
</reference>
<proteinExistence type="predicted"/>
<dbReference type="OrthoDB" id="616263at2759"/>
<dbReference type="AlphaFoldDB" id="A0A8X6T271"/>
<evidence type="ECO:0000313" key="2">
    <source>
        <dbReference type="Proteomes" id="UP000887013"/>
    </source>
</evidence>
<protein>
    <submittedName>
        <fullName evidence="1">Uncharacterized protein</fullName>
    </submittedName>
</protein>
<organism evidence="1 2">
    <name type="scientific">Nephila pilipes</name>
    <name type="common">Giant wood spider</name>
    <name type="synonym">Nephila maculata</name>
    <dbReference type="NCBI Taxonomy" id="299642"/>
    <lineage>
        <taxon>Eukaryota</taxon>
        <taxon>Metazoa</taxon>
        <taxon>Ecdysozoa</taxon>
        <taxon>Arthropoda</taxon>
        <taxon>Chelicerata</taxon>
        <taxon>Arachnida</taxon>
        <taxon>Araneae</taxon>
        <taxon>Araneomorphae</taxon>
        <taxon>Entelegynae</taxon>
        <taxon>Araneoidea</taxon>
        <taxon>Nephilidae</taxon>
        <taxon>Nephila</taxon>
    </lineage>
</organism>